<proteinExistence type="predicted"/>
<feature type="compositionally biased region" description="Pro residues" evidence="1">
    <location>
        <begin position="23"/>
        <end position="37"/>
    </location>
</feature>
<reference evidence="3" key="1">
    <citation type="journal article" date="2021" name="PeerJ">
        <title>Extensive microbial diversity within the chicken gut microbiome revealed by metagenomics and culture.</title>
        <authorList>
            <person name="Gilroy R."/>
            <person name="Ravi A."/>
            <person name="Getino M."/>
            <person name="Pursley I."/>
            <person name="Horton D.L."/>
            <person name="Alikhan N.F."/>
            <person name="Baker D."/>
            <person name="Gharbi K."/>
            <person name="Hall N."/>
            <person name="Watson M."/>
            <person name="Adriaenssens E.M."/>
            <person name="Foster-Nyarko E."/>
            <person name="Jarju S."/>
            <person name="Secka A."/>
            <person name="Antonio M."/>
            <person name="Oren A."/>
            <person name="Chaudhuri R.R."/>
            <person name="La Ragione R."/>
            <person name="Hildebrand F."/>
            <person name="Pallen M.J."/>
        </authorList>
    </citation>
    <scope>NUCLEOTIDE SEQUENCE</scope>
    <source>
        <strain evidence="3">CHK33-5263</strain>
    </source>
</reference>
<dbReference type="AlphaFoldDB" id="A0A9D2DY91"/>
<evidence type="ECO:0000256" key="2">
    <source>
        <dbReference type="SAM" id="Phobius"/>
    </source>
</evidence>
<comment type="caution">
    <text evidence="3">The sequence shown here is derived from an EMBL/GenBank/DDBJ whole genome shotgun (WGS) entry which is preliminary data.</text>
</comment>
<reference evidence="3" key="2">
    <citation type="submission" date="2021-04" db="EMBL/GenBank/DDBJ databases">
        <authorList>
            <person name="Gilroy R."/>
        </authorList>
    </citation>
    <scope>NUCLEOTIDE SEQUENCE</scope>
    <source>
        <strain evidence="3">CHK33-5263</strain>
    </source>
</reference>
<organism evidence="3 4">
    <name type="scientific">Candidatus Gallimonas intestinigallinarum</name>
    <dbReference type="NCBI Taxonomy" id="2838604"/>
    <lineage>
        <taxon>Bacteria</taxon>
        <taxon>Bacillati</taxon>
        <taxon>Bacillota</taxon>
        <taxon>Clostridia</taxon>
        <taxon>Candidatus Gallimonas</taxon>
    </lineage>
</organism>
<feature type="transmembrane region" description="Helical" evidence="2">
    <location>
        <begin position="43"/>
        <end position="69"/>
    </location>
</feature>
<keyword evidence="2" id="KW-0812">Transmembrane</keyword>
<name>A0A9D2DY91_9FIRM</name>
<keyword evidence="2" id="KW-1133">Transmembrane helix</keyword>
<gene>
    <name evidence="3" type="ORF">H9812_07220</name>
</gene>
<evidence type="ECO:0000313" key="4">
    <source>
        <dbReference type="Proteomes" id="UP000824044"/>
    </source>
</evidence>
<evidence type="ECO:0000256" key="1">
    <source>
        <dbReference type="SAM" id="MobiDB-lite"/>
    </source>
</evidence>
<dbReference type="EMBL" id="DXBS01000133">
    <property type="protein sequence ID" value="HIZ25235.1"/>
    <property type="molecule type" value="Genomic_DNA"/>
</dbReference>
<accession>A0A9D2DY91</accession>
<sequence length="601" mass="63599">MQQQSGHVRPSAAPPTWQYIPPQSEPPAQGPKQPKTPTPRRQLLWYLLSFALGVLLTVAVVAIVISSILGGSARSALASLGIDAEDILSEEYLDRPALEVMNEVLADLQALSDPDSVSLATLSKYSPAVEEIAETMSVQFAELGVRMDSDTLLSTPLGSLGELLQESVRGAELGTALGINSLSDPILIELCYGQAGEDYVIINGRIVMNAGKRATTVGDLTDGATSLLQELYVETAFGVSASSNETLRFLAYGREGEQYVIENGAVRMLSDPVTGIAYKKRTLGDLADNSIYDGVTIDYGGTQTALADLPVGAAADTALLSALADEPLCALPAALGTLTLAQALPESALFAPVQDTALEALSDDTLSALTVGSLCETPLPEALAAAPLSDWADALNDLSLADLLGEEAMESRVLRALEGATFGELPARIAALTVSDVFGDVMYSYCAPAMNGGRKYAEMIASYDPAADPATGAPDSLRPTLLAADDLAVSEQNDRLIATWTQEGERCTAEVERCLTGTWYLLLGEEADMPLSALAGAIRAADDALHEMPLWELYLHGVIDENPYAVLPEAYPADGIIYENLNEFTLEGLLGYTKYLLTALS</sequence>
<keyword evidence="2" id="KW-0472">Membrane</keyword>
<dbReference type="Proteomes" id="UP000824044">
    <property type="component" value="Unassembled WGS sequence"/>
</dbReference>
<protein>
    <submittedName>
        <fullName evidence="3">Uncharacterized protein</fullName>
    </submittedName>
</protein>
<evidence type="ECO:0000313" key="3">
    <source>
        <dbReference type="EMBL" id="HIZ25235.1"/>
    </source>
</evidence>
<feature type="region of interest" description="Disordered" evidence="1">
    <location>
        <begin position="1"/>
        <end position="37"/>
    </location>
</feature>